<feature type="compositionally biased region" description="Basic and acidic residues" evidence="3">
    <location>
        <begin position="401"/>
        <end position="428"/>
    </location>
</feature>
<keyword evidence="5" id="KW-1185">Reference proteome</keyword>
<dbReference type="Proteomes" id="UP000078348">
    <property type="component" value="Unassembled WGS sequence"/>
</dbReference>
<feature type="region of interest" description="Disordered" evidence="3">
    <location>
        <begin position="534"/>
        <end position="558"/>
    </location>
</feature>
<dbReference type="EMBL" id="LXWW01000008">
    <property type="protein sequence ID" value="OAO18074.1"/>
    <property type="molecule type" value="Genomic_DNA"/>
</dbReference>
<name>A0A196SQN6_BLAHN</name>
<feature type="compositionally biased region" description="Low complexity" evidence="3">
    <location>
        <begin position="496"/>
        <end position="507"/>
    </location>
</feature>
<gene>
    <name evidence="4" type="ORF">AV274_0175</name>
</gene>
<protein>
    <submittedName>
        <fullName evidence="4">Kelch motif family protein</fullName>
    </submittedName>
</protein>
<evidence type="ECO:0000313" key="5">
    <source>
        <dbReference type="Proteomes" id="UP000078348"/>
    </source>
</evidence>
<dbReference type="Pfam" id="PF24681">
    <property type="entry name" value="Kelch_KLHDC2_KLHL20_DRC7"/>
    <property type="match status" value="1"/>
</dbReference>
<proteinExistence type="predicted"/>
<dbReference type="STRING" id="478820.A0A196SQN6"/>
<dbReference type="Gene3D" id="2.120.10.80">
    <property type="entry name" value="Kelch-type beta propeller"/>
    <property type="match status" value="2"/>
</dbReference>
<dbReference type="SUPFAM" id="SSF50965">
    <property type="entry name" value="Galactose oxidase, central domain"/>
    <property type="match status" value="1"/>
</dbReference>
<feature type="region of interest" description="Disordered" evidence="3">
    <location>
        <begin position="361"/>
        <end position="509"/>
    </location>
</feature>
<keyword evidence="1" id="KW-0880">Kelch repeat</keyword>
<dbReference type="InterPro" id="IPR006652">
    <property type="entry name" value="Kelch_1"/>
</dbReference>
<dbReference type="OrthoDB" id="10250130at2759"/>
<dbReference type="PANTHER" id="PTHR46093">
    <property type="entry name" value="ACYL-COA-BINDING DOMAIN-CONTAINING PROTEIN 5"/>
    <property type="match status" value="1"/>
</dbReference>
<accession>A0A196SQN6</accession>
<feature type="compositionally biased region" description="Polar residues" evidence="3">
    <location>
        <begin position="371"/>
        <end position="385"/>
    </location>
</feature>
<dbReference type="AlphaFoldDB" id="A0A196SQN6"/>
<feature type="compositionally biased region" description="Polar residues" evidence="3">
    <location>
        <begin position="542"/>
        <end position="558"/>
    </location>
</feature>
<dbReference type="InterPro" id="IPR015915">
    <property type="entry name" value="Kelch-typ_b-propeller"/>
</dbReference>
<evidence type="ECO:0000256" key="1">
    <source>
        <dbReference type="ARBA" id="ARBA00022441"/>
    </source>
</evidence>
<sequence>MDSKYRSSPMGILSSIRDIKLASHPYTSKVYGFGGWVNDTLSNSILEYDCRSGSYSLLSPSGSSPCARVHHAICMGLNSLYVYGGLDADQHPLNDLWRFDIKSQVWKQLSLDKSIPAVCHHSMAFVDNKLYVVGGVSSLSKEQTVSDNTLSFFIISLTTCTFLSFSRLNAAEASNLQAPSLPPSGICSLSFSYTISHNSILYFPTPSSREDCFLFPYSGSLLLYGGVSASGTPLNDVWRFDIAAASWTLCRPVDYIAPLALHQQACFTGTTIVTVGGLQSVYAGCVVAAFSLLTLAWVYSSTDASVAPLYHHACAPVSTLATPTFLLVGGTLASYGDPLAPPPPVFQRLSIPHLTAASSPLPSPVLDAITPPSSNRPSLSMQYASTPKERGVSPKEYVGTPKERGVSPRERTTSPRERASTPRERENVAVHPSPRKPSRTPTTTSGFASHILTPDQFEDCYAPPAEPYRPSTPNRGRSKAPALSKHHRTLSTPIKLSSLRPAPSPRLSRIHQPTSLEDLRGDVMERLFATPKKLPRPPVFAETSSAASAHGPTSSNARSGGIACVLNNGMARGAGSVSGITTGITTGITSIGGDKGGAKTPQVSVAEEDSLNDDTLLELFDQTMEKIKSFDATIRGYINETVSLTLRIQKAEVMKAELEQCIQNSSTLLRVSPDGDKSMEELRARLHN</sequence>
<dbReference type="InterPro" id="IPR011043">
    <property type="entry name" value="Gal_Oxase/kelch_b-propeller"/>
</dbReference>
<keyword evidence="2" id="KW-0677">Repeat</keyword>
<dbReference type="SMART" id="SM00612">
    <property type="entry name" value="Kelch"/>
    <property type="match status" value="2"/>
</dbReference>
<reference evidence="4 5" key="1">
    <citation type="submission" date="2016-05" db="EMBL/GenBank/DDBJ databases">
        <title>Nuclear genome of Blastocystis sp. subtype 1 NandII.</title>
        <authorList>
            <person name="Gentekaki E."/>
            <person name="Curtis B."/>
            <person name="Stairs C."/>
            <person name="Eme L."/>
            <person name="Herman E."/>
            <person name="Klimes V."/>
            <person name="Arias M.C."/>
            <person name="Elias M."/>
            <person name="Hilliou F."/>
            <person name="Klute M."/>
            <person name="Malik S.-B."/>
            <person name="Pightling A."/>
            <person name="Rachubinski R."/>
            <person name="Salas D."/>
            <person name="Schlacht A."/>
            <person name="Suga H."/>
            <person name="Archibald J."/>
            <person name="Ball S.G."/>
            <person name="Clark G."/>
            <person name="Dacks J."/>
            <person name="Van Der Giezen M."/>
            <person name="Tsaousis A."/>
            <person name="Roger A."/>
        </authorList>
    </citation>
    <scope>NUCLEOTIDE SEQUENCE [LARGE SCALE GENOMIC DNA]</scope>
    <source>
        <strain evidence="5">ATCC 50177 / NandII</strain>
    </source>
</reference>
<comment type="caution">
    <text evidence="4">The sequence shown here is derived from an EMBL/GenBank/DDBJ whole genome shotgun (WGS) entry which is preliminary data.</text>
</comment>
<evidence type="ECO:0000313" key="4">
    <source>
        <dbReference type="EMBL" id="OAO18074.1"/>
    </source>
</evidence>
<dbReference type="PANTHER" id="PTHR46093:SF18">
    <property type="entry name" value="FIBRONECTIN TYPE-III DOMAIN-CONTAINING PROTEIN"/>
    <property type="match status" value="1"/>
</dbReference>
<evidence type="ECO:0000256" key="3">
    <source>
        <dbReference type="SAM" id="MobiDB-lite"/>
    </source>
</evidence>
<organism evidence="4 5">
    <name type="scientific">Blastocystis sp. subtype 1 (strain ATCC 50177 / NandII)</name>
    <dbReference type="NCBI Taxonomy" id="478820"/>
    <lineage>
        <taxon>Eukaryota</taxon>
        <taxon>Sar</taxon>
        <taxon>Stramenopiles</taxon>
        <taxon>Bigyra</taxon>
        <taxon>Opalozoa</taxon>
        <taxon>Opalinata</taxon>
        <taxon>Blastocystidae</taxon>
        <taxon>Blastocystis</taxon>
    </lineage>
</organism>
<evidence type="ECO:0000256" key="2">
    <source>
        <dbReference type="ARBA" id="ARBA00022737"/>
    </source>
</evidence>